<dbReference type="Pfam" id="PF06103">
    <property type="entry name" value="DUF948"/>
    <property type="match status" value="1"/>
</dbReference>
<dbReference type="HOGENOM" id="CLU_115870_4_2_9"/>
<dbReference type="AlphaFoldDB" id="H3NK54"/>
<dbReference type="Proteomes" id="UP000006190">
    <property type="component" value="Unassembled WGS sequence"/>
</dbReference>
<reference evidence="3 4" key="1">
    <citation type="submission" date="2012-01" db="EMBL/GenBank/DDBJ databases">
        <title>The Genome Sequence of Facklamia languida CCUG 37842.</title>
        <authorList>
            <consortium name="The Broad Institute Genome Sequencing Platform"/>
            <person name="Earl A."/>
            <person name="Ward D."/>
            <person name="Feldgarden M."/>
            <person name="Gevers D."/>
            <person name="Huys G."/>
            <person name="Young S.K."/>
            <person name="Zeng Q."/>
            <person name="Gargeya S."/>
            <person name="Fitzgerald M."/>
            <person name="Haas B."/>
            <person name="Abouelleil A."/>
            <person name="Alvarado L."/>
            <person name="Arachchi H.M."/>
            <person name="Berlin A."/>
            <person name="Chapman S.B."/>
            <person name="Gearin G."/>
            <person name="Goldberg J."/>
            <person name="Griggs A."/>
            <person name="Gujja S."/>
            <person name="Hansen M."/>
            <person name="Heiman D."/>
            <person name="Howarth C."/>
            <person name="Larimer J."/>
            <person name="Lui A."/>
            <person name="MacDonald P.J.P."/>
            <person name="McCowen C."/>
            <person name="Montmayeur A."/>
            <person name="Murphy C."/>
            <person name="Neiman D."/>
            <person name="Pearson M."/>
            <person name="Priest M."/>
            <person name="Roberts A."/>
            <person name="Saif S."/>
            <person name="Shea T."/>
            <person name="Sisk P."/>
            <person name="Stolte C."/>
            <person name="Sykes S."/>
            <person name="Wortman J."/>
            <person name="Nusbaum C."/>
            <person name="Birren B."/>
        </authorList>
    </citation>
    <scope>NUCLEOTIDE SEQUENCE [LARGE SCALE GENOMIC DNA]</scope>
    <source>
        <strain evidence="3 4">CCUG 37842</strain>
    </source>
</reference>
<dbReference type="eggNOG" id="COG4768">
    <property type="taxonomic scope" value="Bacteria"/>
</dbReference>
<dbReference type="PATRIC" id="fig|883113.3.peg.1239"/>
<evidence type="ECO:0000313" key="3">
    <source>
        <dbReference type="EMBL" id="EHR36571.1"/>
    </source>
</evidence>
<feature type="region of interest" description="Disordered" evidence="1">
    <location>
        <begin position="134"/>
        <end position="197"/>
    </location>
</feature>
<dbReference type="InterPro" id="IPR009293">
    <property type="entry name" value="UPF0478"/>
</dbReference>
<evidence type="ECO:0000256" key="1">
    <source>
        <dbReference type="SAM" id="MobiDB-lite"/>
    </source>
</evidence>
<dbReference type="PANTHER" id="PTHR40070">
    <property type="entry name" value="UPF0478 PROTEIN YTXG"/>
    <property type="match status" value="1"/>
</dbReference>
<keyword evidence="2" id="KW-0472">Membrane</keyword>
<feature type="compositionally biased region" description="Basic and acidic residues" evidence="1">
    <location>
        <begin position="186"/>
        <end position="197"/>
    </location>
</feature>
<dbReference type="PANTHER" id="PTHR40070:SF1">
    <property type="entry name" value="UPF0478 PROTEIN YTXG"/>
    <property type="match status" value="1"/>
</dbReference>
<dbReference type="STRING" id="883113.HMPREF9708_01243"/>
<accession>H3NK54</accession>
<evidence type="ECO:0000313" key="4">
    <source>
        <dbReference type="Proteomes" id="UP000006190"/>
    </source>
</evidence>
<organism evidence="3 4">
    <name type="scientific">Facklamia languida CCUG 37842</name>
    <dbReference type="NCBI Taxonomy" id="883113"/>
    <lineage>
        <taxon>Bacteria</taxon>
        <taxon>Bacillati</taxon>
        <taxon>Bacillota</taxon>
        <taxon>Bacilli</taxon>
        <taxon>Lactobacillales</taxon>
        <taxon>Aerococcaceae</taxon>
        <taxon>Facklamia</taxon>
    </lineage>
</organism>
<gene>
    <name evidence="3" type="ORF">HMPREF9708_01243</name>
</gene>
<keyword evidence="2" id="KW-0812">Transmembrane</keyword>
<feature type="transmembrane region" description="Helical" evidence="2">
    <location>
        <begin position="6"/>
        <end position="27"/>
    </location>
</feature>
<dbReference type="OrthoDB" id="2146420at2"/>
<evidence type="ECO:0000256" key="2">
    <source>
        <dbReference type="SAM" id="Phobius"/>
    </source>
</evidence>
<protein>
    <submittedName>
        <fullName evidence="3">Uncharacterized protein</fullName>
    </submittedName>
</protein>
<sequence>MTIGQLAGLIAAIAFAVLVVFLCLALLKVSGVIGELKETVTRLNATIDIVTKDVDNLSIEVEGLLNKSNRLVDDVNGKLGKTDPLFTAIGDLGVSVSELNSSTKTMTANLVSGVKGQKKAKSPFGKFVKAAQNFKKPSPKSDQPADPKQEQVVQVKPTGVKDKGTTHGLKQFTDHAPSATAGEITIKNKEMNHYESK</sequence>
<name>H3NK54_9LACT</name>
<keyword evidence="4" id="KW-1185">Reference proteome</keyword>
<comment type="caution">
    <text evidence="3">The sequence shown here is derived from an EMBL/GenBank/DDBJ whole genome shotgun (WGS) entry which is preliminary data.</text>
</comment>
<dbReference type="RefSeq" id="WP_006309444.1">
    <property type="nucleotide sequence ID" value="NZ_JH601133.1"/>
</dbReference>
<dbReference type="EMBL" id="AGEG01000014">
    <property type="protein sequence ID" value="EHR36571.1"/>
    <property type="molecule type" value="Genomic_DNA"/>
</dbReference>
<proteinExistence type="predicted"/>
<keyword evidence="2" id="KW-1133">Transmembrane helix</keyword>